<dbReference type="AlphaFoldDB" id="A0A939IQ47"/>
<reference evidence="11" key="1">
    <citation type="submission" date="2021-03" db="EMBL/GenBank/DDBJ databases">
        <title>novel species isolated from a fishpond in China.</title>
        <authorList>
            <person name="Lu H."/>
            <person name="Cai Z."/>
        </authorList>
    </citation>
    <scope>NUCLEOTIDE SEQUENCE</scope>
    <source>
        <strain evidence="11">JCM 30855</strain>
    </source>
</reference>
<feature type="domain" description="POTRA" evidence="10">
    <location>
        <begin position="47"/>
        <end position="116"/>
    </location>
</feature>
<evidence type="ECO:0000256" key="8">
    <source>
        <dbReference type="ARBA" id="ARBA00023306"/>
    </source>
</evidence>
<dbReference type="InterPro" id="IPR005548">
    <property type="entry name" value="Cell_div_FtsQ/DivIB_C"/>
</dbReference>
<dbReference type="GO" id="GO:0043093">
    <property type="term" value="P:FtsZ-dependent cytokinesis"/>
    <property type="evidence" value="ECO:0007669"/>
    <property type="project" value="UniProtKB-UniRule"/>
</dbReference>
<evidence type="ECO:0000256" key="2">
    <source>
        <dbReference type="ARBA" id="ARBA00022475"/>
    </source>
</evidence>
<evidence type="ECO:0000256" key="4">
    <source>
        <dbReference type="ARBA" id="ARBA00022618"/>
    </source>
</evidence>
<dbReference type="GO" id="GO:0005886">
    <property type="term" value="C:plasma membrane"/>
    <property type="evidence" value="ECO:0007669"/>
    <property type="project" value="UniProtKB-SubCell"/>
</dbReference>
<comment type="subcellular location">
    <subcellularLocation>
        <location evidence="9">Cell inner membrane</location>
        <topology evidence="9">Single-pass type II membrane protein</topology>
    </subcellularLocation>
    <subcellularLocation>
        <location evidence="1">Membrane</location>
    </subcellularLocation>
    <text evidence="9">Localizes to the division septum.</text>
</comment>
<evidence type="ECO:0000256" key="5">
    <source>
        <dbReference type="ARBA" id="ARBA00022692"/>
    </source>
</evidence>
<organism evidence="11 12">
    <name type="scientific">Bowmanella dokdonensis</name>
    <dbReference type="NCBI Taxonomy" id="751969"/>
    <lineage>
        <taxon>Bacteria</taxon>
        <taxon>Pseudomonadati</taxon>
        <taxon>Pseudomonadota</taxon>
        <taxon>Gammaproteobacteria</taxon>
        <taxon>Alteromonadales</taxon>
        <taxon>Alteromonadaceae</taxon>
        <taxon>Bowmanella</taxon>
    </lineage>
</organism>
<evidence type="ECO:0000256" key="3">
    <source>
        <dbReference type="ARBA" id="ARBA00022519"/>
    </source>
</evidence>
<dbReference type="HAMAP" id="MF_00911">
    <property type="entry name" value="FtsQ_subfam"/>
    <property type="match status" value="1"/>
</dbReference>
<proteinExistence type="inferred from homology"/>
<dbReference type="InterPro" id="IPR026579">
    <property type="entry name" value="FtsQ"/>
</dbReference>
<dbReference type="GO" id="GO:0090529">
    <property type="term" value="P:cell septum assembly"/>
    <property type="evidence" value="ECO:0007669"/>
    <property type="project" value="InterPro"/>
</dbReference>
<keyword evidence="7 9" id="KW-0472">Membrane</keyword>
<feature type="transmembrane region" description="Helical" evidence="9">
    <location>
        <begin position="17"/>
        <end position="37"/>
    </location>
</feature>
<protein>
    <recommendedName>
        <fullName evidence="9">Cell division protein FtsQ</fullName>
    </recommendedName>
</protein>
<dbReference type="PANTHER" id="PTHR35851">
    <property type="entry name" value="CELL DIVISION PROTEIN FTSQ"/>
    <property type="match status" value="1"/>
</dbReference>
<keyword evidence="2 9" id="KW-1003">Cell membrane</keyword>
<gene>
    <name evidence="9" type="primary">ftsQ</name>
    <name evidence="11" type="ORF">J0A66_02575</name>
</gene>
<dbReference type="Gene3D" id="3.10.20.310">
    <property type="entry name" value="membrane protein fhac"/>
    <property type="match status" value="1"/>
</dbReference>
<keyword evidence="8 9" id="KW-0131">Cell cycle</keyword>
<comment type="function">
    <text evidence="9">Essential cell division protein. May link together the upstream cell division proteins, which are predominantly cytoplasmic, with the downstream cell division proteins, which are predominantly periplasmic. May control correct divisome assembly.</text>
</comment>
<keyword evidence="6 9" id="KW-1133">Transmembrane helix</keyword>
<dbReference type="Pfam" id="PF03799">
    <property type="entry name" value="FtsQ_DivIB_C"/>
    <property type="match status" value="1"/>
</dbReference>
<dbReference type="GO" id="GO:0032153">
    <property type="term" value="C:cell division site"/>
    <property type="evidence" value="ECO:0007669"/>
    <property type="project" value="UniProtKB-UniRule"/>
</dbReference>
<accession>A0A939IQ47</accession>
<dbReference type="Proteomes" id="UP000664654">
    <property type="component" value="Unassembled WGS sequence"/>
</dbReference>
<sequence>MNELQALPAPVRGPQRWWGMGFFVLVLIGLGLGAYHLNAWLEDEQQMPVREIKITGSYQYVDPVQIEKAIRENQPGSFFELDVAKALKDIEALPWVYRASIRKEWPNNLHVHLVEQQALARWNEDMLLNVQGETFEAQSPEDLSLPRLYGPQGSEKAALQGYHAMEALLQHAGLNIEELFLSERFAWNLKLSNGLAMSLGRSEFIDRLQRFVDIYPLLQKAPKQAEYVDLRYDTGLAVGWRATVMPEA</sequence>
<evidence type="ECO:0000256" key="1">
    <source>
        <dbReference type="ARBA" id="ARBA00004370"/>
    </source>
</evidence>
<evidence type="ECO:0000256" key="7">
    <source>
        <dbReference type="ARBA" id="ARBA00023136"/>
    </source>
</evidence>
<name>A0A939IQ47_9ALTE</name>
<comment type="subunit">
    <text evidence="9">Part of a complex composed of FtsB, FtsL and FtsQ.</text>
</comment>
<dbReference type="PROSITE" id="PS51779">
    <property type="entry name" value="POTRA"/>
    <property type="match status" value="1"/>
</dbReference>
<dbReference type="Pfam" id="PF08478">
    <property type="entry name" value="POTRA_1"/>
    <property type="match status" value="1"/>
</dbReference>
<dbReference type="EMBL" id="JAFKCV010000001">
    <property type="protein sequence ID" value="MBN7824101.1"/>
    <property type="molecule type" value="Genomic_DNA"/>
</dbReference>
<keyword evidence="5 9" id="KW-0812">Transmembrane</keyword>
<dbReference type="Gene3D" id="3.40.50.11690">
    <property type="entry name" value="Cell division protein FtsQ/DivIB"/>
    <property type="match status" value="1"/>
</dbReference>
<evidence type="ECO:0000313" key="12">
    <source>
        <dbReference type="Proteomes" id="UP000664654"/>
    </source>
</evidence>
<comment type="similarity">
    <text evidence="9">Belongs to the FtsQ/DivIB family. FtsQ subfamily.</text>
</comment>
<dbReference type="InterPro" id="IPR034746">
    <property type="entry name" value="POTRA"/>
</dbReference>
<evidence type="ECO:0000259" key="10">
    <source>
        <dbReference type="PROSITE" id="PS51779"/>
    </source>
</evidence>
<keyword evidence="12" id="KW-1185">Reference proteome</keyword>
<keyword evidence="3 9" id="KW-0997">Cell inner membrane</keyword>
<dbReference type="PANTHER" id="PTHR35851:SF1">
    <property type="entry name" value="CELL DIVISION PROTEIN FTSQ"/>
    <property type="match status" value="1"/>
</dbReference>
<dbReference type="RefSeq" id="WP_206572195.1">
    <property type="nucleotide sequence ID" value="NZ_JAFKCV010000001.1"/>
</dbReference>
<keyword evidence="4 9" id="KW-0132">Cell division</keyword>
<evidence type="ECO:0000256" key="6">
    <source>
        <dbReference type="ARBA" id="ARBA00022989"/>
    </source>
</evidence>
<comment type="caution">
    <text evidence="11">The sequence shown here is derived from an EMBL/GenBank/DDBJ whole genome shotgun (WGS) entry which is preliminary data.</text>
</comment>
<dbReference type="InterPro" id="IPR013685">
    <property type="entry name" value="POTRA_FtsQ_type"/>
</dbReference>
<evidence type="ECO:0000256" key="9">
    <source>
        <dbReference type="HAMAP-Rule" id="MF_00911"/>
    </source>
</evidence>
<evidence type="ECO:0000313" key="11">
    <source>
        <dbReference type="EMBL" id="MBN7824101.1"/>
    </source>
</evidence>
<dbReference type="InterPro" id="IPR045335">
    <property type="entry name" value="FtsQ_C_sf"/>
</dbReference>